<dbReference type="InParanoid" id="A0A2P6MY91"/>
<proteinExistence type="predicted"/>
<dbReference type="AlphaFoldDB" id="A0A2P6MY91"/>
<evidence type="ECO:0000313" key="1">
    <source>
        <dbReference type="EMBL" id="PRP76653.1"/>
    </source>
</evidence>
<feature type="non-terminal residue" evidence="1">
    <location>
        <position position="1"/>
    </location>
</feature>
<reference evidence="1 2" key="1">
    <citation type="journal article" date="2018" name="Genome Biol. Evol.">
        <title>Multiple Roots of Fruiting Body Formation in Amoebozoa.</title>
        <authorList>
            <person name="Hillmann F."/>
            <person name="Forbes G."/>
            <person name="Novohradska S."/>
            <person name="Ferling I."/>
            <person name="Riege K."/>
            <person name="Groth M."/>
            <person name="Westermann M."/>
            <person name="Marz M."/>
            <person name="Spaller T."/>
            <person name="Winckler T."/>
            <person name="Schaap P."/>
            <person name="Glockner G."/>
        </authorList>
    </citation>
    <scope>NUCLEOTIDE SEQUENCE [LARGE SCALE GENOMIC DNA]</scope>
    <source>
        <strain evidence="1 2">Jena</strain>
    </source>
</reference>
<name>A0A2P6MY91_9EUKA</name>
<sequence>SLLLTNSGRHVTSLRHNLNIFGFLPLYSWCLRRDETSHPLVSTASRCQDRDCAETVPKTSPSLQLNAKPGRPLVIWLFL</sequence>
<dbReference type="EMBL" id="MDYQ01000310">
    <property type="protein sequence ID" value="PRP76653.1"/>
    <property type="molecule type" value="Genomic_DNA"/>
</dbReference>
<organism evidence="1 2">
    <name type="scientific">Planoprotostelium fungivorum</name>
    <dbReference type="NCBI Taxonomy" id="1890364"/>
    <lineage>
        <taxon>Eukaryota</taxon>
        <taxon>Amoebozoa</taxon>
        <taxon>Evosea</taxon>
        <taxon>Variosea</taxon>
        <taxon>Cavosteliida</taxon>
        <taxon>Cavosteliaceae</taxon>
        <taxon>Planoprotostelium</taxon>
    </lineage>
</organism>
<gene>
    <name evidence="1" type="ORF">PROFUN_14979</name>
</gene>
<protein>
    <submittedName>
        <fullName evidence="1">Uncharacterized protein</fullName>
    </submittedName>
</protein>
<evidence type="ECO:0000313" key="2">
    <source>
        <dbReference type="Proteomes" id="UP000241769"/>
    </source>
</evidence>
<keyword evidence="2" id="KW-1185">Reference proteome</keyword>
<dbReference type="Proteomes" id="UP000241769">
    <property type="component" value="Unassembled WGS sequence"/>
</dbReference>
<comment type="caution">
    <text evidence="1">The sequence shown here is derived from an EMBL/GenBank/DDBJ whole genome shotgun (WGS) entry which is preliminary data.</text>
</comment>
<accession>A0A2P6MY91</accession>